<protein>
    <submittedName>
        <fullName evidence="1">Type II toxin-antitoxin system RelE/ParE family toxin</fullName>
    </submittedName>
</protein>
<reference evidence="1 2" key="1">
    <citation type="submission" date="2023-12" db="EMBL/GenBank/DDBJ databases">
        <title>Genomic sequences of Capnocytophaga and Parvimonas strains.</title>
        <authorList>
            <person name="Watt R.M."/>
            <person name="Wang M."/>
            <person name="Yang T."/>
            <person name="Tong W.M."/>
        </authorList>
    </citation>
    <scope>NUCLEOTIDE SEQUENCE [LARGE SCALE GENOMIC DNA]</scope>
    <source>
        <strain evidence="1 2">CCUG 13096</strain>
    </source>
</reference>
<dbReference type="InterPro" id="IPR035093">
    <property type="entry name" value="RelE/ParE_toxin_dom_sf"/>
</dbReference>
<organism evidence="1 2">
    <name type="scientific">Capnocytophaga gingivalis</name>
    <dbReference type="NCBI Taxonomy" id="1017"/>
    <lineage>
        <taxon>Bacteria</taxon>
        <taxon>Pseudomonadati</taxon>
        <taxon>Bacteroidota</taxon>
        <taxon>Flavobacteriia</taxon>
        <taxon>Flavobacteriales</taxon>
        <taxon>Flavobacteriaceae</taxon>
        <taxon>Capnocytophaga</taxon>
    </lineage>
</organism>
<evidence type="ECO:0000313" key="1">
    <source>
        <dbReference type="EMBL" id="MEB3074345.1"/>
    </source>
</evidence>
<accession>A0ABU5Z5V7</accession>
<dbReference type="RefSeq" id="WP_311458248.1">
    <property type="nucleotide sequence ID" value="NZ_JAYKBW010000003.1"/>
</dbReference>
<comment type="caution">
    <text evidence="1">The sequence shown here is derived from an EMBL/GenBank/DDBJ whole genome shotgun (WGS) entry which is preliminary data.</text>
</comment>
<name>A0ABU5Z5V7_9FLAO</name>
<keyword evidence="2" id="KW-1185">Reference proteome</keyword>
<proteinExistence type="predicted"/>
<gene>
    <name evidence="1" type="ORF">VJJ08_03390</name>
</gene>
<dbReference type="Proteomes" id="UP001311730">
    <property type="component" value="Unassembled WGS sequence"/>
</dbReference>
<dbReference type="Gene3D" id="3.30.2310.20">
    <property type="entry name" value="RelE-like"/>
    <property type="match status" value="1"/>
</dbReference>
<sequence length="105" mass="12614">MEIVWVVNAKNSLEETLDYWDEHNGTTSYSNKIISELKKLLSQIKDNPYSQKYEKDLGIYVGTILKRRFLIYYAILEDKNTIEIRYFRSSYQKPLVEYLKEKEGY</sequence>
<evidence type="ECO:0000313" key="2">
    <source>
        <dbReference type="Proteomes" id="UP001311730"/>
    </source>
</evidence>
<dbReference type="EMBL" id="JAYKBW010000003">
    <property type="protein sequence ID" value="MEB3074345.1"/>
    <property type="molecule type" value="Genomic_DNA"/>
</dbReference>